<dbReference type="SMART" id="SM00028">
    <property type="entry name" value="TPR"/>
    <property type="match status" value="2"/>
</dbReference>
<dbReference type="RefSeq" id="WP_123930175.1">
    <property type="nucleotide sequence ID" value="NZ_RKRE01000002.1"/>
</dbReference>
<dbReference type="AlphaFoldDB" id="A0A3N5AQ87"/>
<evidence type="ECO:0000313" key="3">
    <source>
        <dbReference type="Proteomes" id="UP000282654"/>
    </source>
</evidence>
<reference evidence="2 3" key="1">
    <citation type="submission" date="2018-11" db="EMBL/GenBank/DDBJ databases">
        <title>Genomic Encyclopedia of Type Strains, Phase IV (KMG-IV): sequencing the most valuable type-strain genomes for metagenomic binning, comparative biology and taxonomic classification.</title>
        <authorList>
            <person name="Goeker M."/>
        </authorList>
    </citation>
    <scope>NUCLEOTIDE SEQUENCE [LARGE SCALE GENOMIC DNA]</scope>
    <source>
        <strain evidence="2 3">DSM 102936</strain>
    </source>
</reference>
<evidence type="ECO:0000256" key="1">
    <source>
        <dbReference type="PROSITE-ProRule" id="PRU00339"/>
    </source>
</evidence>
<feature type="repeat" description="TPR" evidence="1">
    <location>
        <begin position="63"/>
        <end position="96"/>
    </location>
</feature>
<organism evidence="2 3">
    <name type="scientific">Thermodesulfitimonas autotrophica</name>
    <dbReference type="NCBI Taxonomy" id="1894989"/>
    <lineage>
        <taxon>Bacteria</taxon>
        <taxon>Bacillati</taxon>
        <taxon>Bacillota</taxon>
        <taxon>Clostridia</taxon>
        <taxon>Thermoanaerobacterales</taxon>
        <taxon>Thermoanaerobacteraceae</taxon>
        <taxon>Thermodesulfitimonas</taxon>
    </lineage>
</organism>
<proteinExistence type="predicted"/>
<dbReference type="EMBL" id="RKRE01000002">
    <property type="protein sequence ID" value="RPF47199.1"/>
    <property type="molecule type" value="Genomic_DNA"/>
</dbReference>
<sequence>MLSLRKRKKIIKAVFWVLTIALGVGLVGSSVIWTAPDKPVKETAAPQETVDAQIAKAAARKDVAALLSIGGQCQAQNDTRHAAAAYQQVLRLAPDNTAARLSLVELYFMNNEYDRALEQAEAILEKNPDHQKALYYRGLIRGFGKKDYAGAVTDLKRFVALARSGQEVEEAKDLIKEWAAKQ</sequence>
<protein>
    <submittedName>
        <fullName evidence="2">Tetratricopeptide repeat protein</fullName>
    </submittedName>
</protein>
<dbReference type="InterPro" id="IPR011990">
    <property type="entry name" value="TPR-like_helical_dom_sf"/>
</dbReference>
<dbReference type="Pfam" id="PF14559">
    <property type="entry name" value="TPR_19"/>
    <property type="match status" value="1"/>
</dbReference>
<keyword evidence="3" id="KW-1185">Reference proteome</keyword>
<dbReference type="PROSITE" id="PS50005">
    <property type="entry name" value="TPR"/>
    <property type="match status" value="2"/>
</dbReference>
<dbReference type="SUPFAM" id="SSF48452">
    <property type="entry name" value="TPR-like"/>
    <property type="match status" value="1"/>
</dbReference>
<name>A0A3N5AQ87_9THEO</name>
<gene>
    <name evidence="2" type="ORF">EDD75_1485</name>
</gene>
<dbReference type="Proteomes" id="UP000282654">
    <property type="component" value="Unassembled WGS sequence"/>
</dbReference>
<feature type="repeat" description="TPR" evidence="1">
    <location>
        <begin position="97"/>
        <end position="130"/>
    </location>
</feature>
<dbReference type="InterPro" id="IPR019734">
    <property type="entry name" value="TPR_rpt"/>
</dbReference>
<accession>A0A3N5AQ87</accession>
<dbReference type="Gene3D" id="1.25.40.10">
    <property type="entry name" value="Tetratricopeptide repeat domain"/>
    <property type="match status" value="1"/>
</dbReference>
<evidence type="ECO:0000313" key="2">
    <source>
        <dbReference type="EMBL" id="RPF47199.1"/>
    </source>
</evidence>
<comment type="caution">
    <text evidence="2">The sequence shown here is derived from an EMBL/GenBank/DDBJ whole genome shotgun (WGS) entry which is preliminary data.</text>
</comment>
<keyword evidence="1" id="KW-0802">TPR repeat</keyword>
<dbReference type="OrthoDB" id="1806831at2"/>